<dbReference type="InParanoid" id="B9SV50"/>
<organism evidence="1 2">
    <name type="scientific">Ricinus communis</name>
    <name type="common">Castor bean</name>
    <dbReference type="NCBI Taxonomy" id="3988"/>
    <lineage>
        <taxon>Eukaryota</taxon>
        <taxon>Viridiplantae</taxon>
        <taxon>Streptophyta</taxon>
        <taxon>Embryophyta</taxon>
        <taxon>Tracheophyta</taxon>
        <taxon>Spermatophyta</taxon>
        <taxon>Magnoliopsida</taxon>
        <taxon>eudicotyledons</taxon>
        <taxon>Gunneridae</taxon>
        <taxon>Pentapetalae</taxon>
        <taxon>rosids</taxon>
        <taxon>fabids</taxon>
        <taxon>Malpighiales</taxon>
        <taxon>Euphorbiaceae</taxon>
        <taxon>Acalyphoideae</taxon>
        <taxon>Acalypheae</taxon>
        <taxon>Ricinus</taxon>
    </lineage>
</organism>
<reference evidence="2" key="1">
    <citation type="journal article" date="2010" name="Nat. Biotechnol.">
        <title>Draft genome sequence of the oilseed species Ricinus communis.</title>
        <authorList>
            <person name="Chan A.P."/>
            <person name="Crabtree J."/>
            <person name="Zhao Q."/>
            <person name="Lorenzi H."/>
            <person name="Orvis J."/>
            <person name="Puiu D."/>
            <person name="Melake-Berhan A."/>
            <person name="Jones K.M."/>
            <person name="Redman J."/>
            <person name="Chen G."/>
            <person name="Cahoon E.B."/>
            <person name="Gedil M."/>
            <person name="Stanke M."/>
            <person name="Haas B.J."/>
            <person name="Wortman J.R."/>
            <person name="Fraser-Liggett C.M."/>
            <person name="Ravel J."/>
            <person name="Rabinowicz P.D."/>
        </authorList>
    </citation>
    <scope>NUCLEOTIDE SEQUENCE [LARGE SCALE GENOMIC DNA]</scope>
    <source>
        <strain evidence="2">cv. Hale</strain>
    </source>
</reference>
<name>B9SV50_RICCO</name>
<dbReference type="AlphaFoldDB" id="B9SV50"/>
<dbReference type="Proteomes" id="UP000008311">
    <property type="component" value="Unassembled WGS sequence"/>
</dbReference>
<evidence type="ECO:0000313" key="2">
    <source>
        <dbReference type="Proteomes" id="UP000008311"/>
    </source>
</evidence>
<proteinExistence type="predicted"/>
<evidence type="ECO:0000313" key="1">
    <source>
        <dbReference type="EMBL" id="EEF32519.1"/>
    </source>
</evidence>
<dbReference type="EMBL" id="EQ974160">
    <property type="protein sequence ID" value="EEF32519.1"/>
    <property type="molecule type" value="Genomic_DNA"/>
</dbReference>
<protein>
    <submittedName>
        <fullName evidence="1">Uncharacterized protein</fullName>
    </submittedName>
</protein>
<keyword evidence="2" id="KW-1185">Reference proteome</keyword>
<gene>
    <name evidence="1" type="ORF">RCOM_1157680</name>
</gene>
<accession>B9SV50</accession>
<sequence>MAFTTIVRRASASVLPFARSISARRTFHSAISAAIGVEKQSLGHKVDHRQLFLPFSRFSTASISKKSAEESLIRVLESEIDCALEPTDVSSSMS</sequence>